<evidence type="ECO:0000256" key="4">
    <source>
        <dbReference type="ARBA" id="ARBA00022741"/>
    </source>
</evidence>
<dbReference type="PROSITE" id="PS00108">
    <property type="entry name" value="PROTEIN_KINASE_ST"/>
    <property type="match status" value="1"/>
</dbReference>
<feature type="region of interest" description="Disordered" evidence="8">
    <location>
        <begin position="719"/>
        <end position="763"/>
    </location>
</feature>
<dbReference type="InterPro" id="IPR036770">
    <property type="entry name" value="Ankyrin_rpt-contain_sf"/>
</dbReference>
<dbReference type="GO" id="GO:0005524">
    <property type="term" value="F:ATP binding"/>
    <property type="evidence" value="ECO:0007669"/>
    <property type="project" value="UniProtKB-UniRule"/>
</dbReference>
<feature type="transmembrane region" description="Helical" evidence="9">
    <location>
        <begin position="858"/>
        <end position="880"/>
    </location>
</feature>
<feature type="binding site" evidence="7">
    <location>
        <position position="66"/>
    </location>
    <ligand>
        <name>ATP</name>
        <dbReference type="ChEBI" id="CHEBI:30616"/>
    </ligand>
</feature>
<keyword evidence="9" id="KW-0472">Membrane</keyword>
<gene>
    <name evidence="12" type="ORF">PCAR00345_LOCUS22997</name>
</gene>
<reference evidence="12" key="1">
    <citation type="submission" date="2021-01" db="EMBL/GenBank/DDBJ databases">
        <authorList>
            <person name="Corre E."/>
            <person name="Pelletier E."/>
            <person name="Niang G."/>
            <person name="Scheremetjew M."/>
            <person name="Finn R."/>
            <person name="Kale V."/>
            <person name="Holt S."/>
            <person name="Cochrane G."/>
            <person name="Meng A."/>
            <person name="Brown T."/>
            <person name="Cohen L."/>
        </authorList>
    </citation>
    <scope>NUCLEOTIDE SEQUENCE</scope>
    <source>
        <strain evidence="12">CCMP645</strain>
    </source>
</reference>
<evidence type="ECO:0000256" key="9">
    <source>
        <dbReference type="SAM" id="Phobius"/>
    </source>
</evidence>
<dbReference type="PROSITE" id="PS50011">
    <property type="entry name" value="PROTEIN_KINASE_DOM"/>
    <property type="match status" value="1"/>
</dbReference>
<evidence type="ECO:0008006" key="13">
    <source>
        <dbReference type="Google" id="ProtNLM"/>
    </source>
</evidence>
<evidence type="ECO:0000256" key="5">
    <source>
        <dbReference type="ARBA" id="ARBA00022777"/>
    </source>
</evidence>
<dbReference type="PROSITE" id="PS51698">
    <property type="entry name" value="U_BOX"/>
    <property type="match status" value="1"/>
</dbReference>
<dbReference type="Gene3D" id="1.25.40.20">
    <property type="entry name" value="Ankyrin repeat-containing domain"/>
    <property type="match status" value="3"/>
</dbReference>
<feature type="compositionally biased region" description="Polar residues" evidence="8">
    <location>
        <begin position="754"/>
        <end position="763"/>
    </location>
</feature>
<keyword evidence="2" id="KW-0597">Phosphoprotein</keyword>
<accession>A0A7S4BM57</accession>
<evidence type="ECO:0000313" key="12">
    <source>
        <dbReference type="EMBL" id="CAE0770385.1"/>
    </source>
</evidence>
<protein>
    <recommendedName>
        <fullName evidence="13">RING-type E3 ubiquitin transferase</fullName>
    </recommendedName>
</protein>
<dbReference type="Gene3D" id="3.30.40.10">
    <property type="entry name" value="Zinc/RING finger domain, C3HC4 (zinc finger)"/>
    <property type="match status" value="1"/>
</dbReference>
<sequence>MSGLQRAKPRSRRMAKNNTYVRIEATTPGQTMAYKDFTVLETLGQGGFGTVLLVRKNSDEKLYALKSISKRTMNTKEQAEQVVAECEALTEVRHPLIISLFAAFQDAAHVYFLLELAEGGTLMQQLQKREHMVFPEDWCRFYTAEVSLAIAHVHSKGFVYRDLKLENVLVSLNGHAKLADFGLATKMRGGNLTALAGTPHMLAPEVLSREAHGGTVDWWGVGLILAEMLTGDSPLGWVRRPTPYTHTCMLAHARSHESARPHAHVGACARTRARKQEPAHPGRIGSGCGSGKGSLESTRIVFSLAPLVGMACRSQVSGPEDISSLPNTFKKRLHLPSWSTLKVRVSPMAKKMVEDLLEVAPSKRMCCVSGLGQMQRCEWYKGYDWAALAQLKVEAPLAKELAELQKSDQGAAEAQRKSNVQDGELGSALCEAAMQGNYSEIRRMLAKGVSVNAGTYDQRTALHAICSAVDGGGLKMAKFLVEECGAQVNPLDRWGFTPLQDAVRSGRSALVTYLQSKGAHNGTAPYTDIFSAAAHNDVDLLRRLVASGVDVNQGDYDSRRALHVAASNGLLDVVVYLVDEAGAVHTVADRWGNTPLGNAMFAGQVEVVEFLQSRGATGAIQANNSLANNIFNLNSAAQKGDLDALRRMVTNGIDVNEGDYDSRRPLHVSAGEGLTSVVKFLIEEAKAEVNPIDRWGRTPLDDAIRVDKKQVVAYLRSVGGEESKDPKAQERLDSIDGLASKRGKKGKKGMSKRPSNQSFTQPATETVKLLTDPLLCPLKGAVFECPMVAEDGFTYEHAAFDAWLSKRGLVSPITGQKLPSAKLVPNHVVEAMLRRRLAKKERGIMDKPPPLKTLVPQVFTMCCVLMFIGIAVAALELLTFHPRDAPRSTKVMTEEGVTLDSGGSDFSFFYDDTTKQRVRVPKPEKSARRLLFSSGEEQVHWL</sequence>
<proteinExistence type="predicted"/>
<organism evidence="12">
    <name type="scientific">Chrysotila carterae</name>
    <name type="common">Marine alga</name>
    <name type="synonym">Syracosphaera carterae</name>
    <dbReference type="NCBI Taxonomy" id="13221"/>
    <lineage>
        <taxon>Eukaryota</taxon>
        <taxon>Haptista</taxon>
        <taxon>Haptophyta</taxon>
        <taxon>Prymnesiophyceae</taxon>
        <taxon>Isochrysidales</taxon>
        <taxon>Isochrysidaceae</taxon>
        <taxon>Chrysotila</taxon>
    </lineage>
</organism>
<keyword evidence="6 7" id="KW-0067">ATP-binding</keyword>
<dbReference type="PROSITE" id="PS00107">
    <property type="entry name" value="PROTEIN_KINASE_ATP"/>
    <property type="match status" value="1"/>
</dbReference>
<dbReference type="InterPro" id="IPR013083">
    <property type="entry name" value="Znf_RING/FYVE/PHD"/>
</dbReference>
<dbReference type="AlphaFoldDB" id="A0A7S4BM57"/>
<dbReference type="SUPFAM" id="SSF56112">
    <property type="entry name" value="Protein kinase-like (PK-like)"/>
    <property type="match status" value="1"/>
</dbReference>
<dbReference type="GO" id="GO:0004674">
    <property type="term" value="F:protein serine/threonine kinase activity"/>
    <property type="evidence" value="ECO:0007669"/>
    <property type="project" value="UniProtKB-KW"/>
</dbReference>
<dbReference type="Gene3D" id="3.30.200.20">
    <property type="entry name" value="Phosphorylase Kinase, domain 1"/>
    <property type="match status" value="1"/>
</dbReference>
<evidence type="ECO:0000256" key="3">
    <source>
        <dbReference type="ARBA" id="ARBA00022679"/>
    </source>
</evidence>
<keyword evidence="4 7" id="KW-0547">Nucleotide-binding</keyword>
<feature type="compositionally biased region" description="Basic and acidic residues" evidence="8">
    <location>
        <begin position="719"/>
        <end position="734"/>
    </location>
</feature>
<dbReference type="InterPro" id="IPR008271">
    <property type="entry name" value="Ser/Thr_kinase_AS"/>
</dbReference>
<dbReference type="InterPro" id="IPR002110">
    <property type="entry name" value="Ankyrin_rpt"/>
</dbReference>
<dbReference type="InterPro" id="IPR000719">
    <property type="entry name" value="Prot_kinase_dom"/>
</dbReference>
<dbReference type="InterPro" id="IPR017441">
    <property type="entry name" value="Protein_kinase_ATP_BS"/>
</dbReference>
<evidence type="ECO:0000256" key="2">
    <source>
        <dbReference type="ARBA" id="ARBA00022553"/>
    </source>
</evidence>
<keyword evidence="9" id="KW-0812">Transmembrane</keyword>
<dbReference type="Pfam" id="PF12796">
    <property type="entry name" value="Ank_2"/>
    <property type="match status" value="3"/>
</dbReference>
<dbReference type="Pfam" id="PF00069">
    <property type="entry name" value="Pkinase"/>
    <property type="match status" value="1"/>
</dbReference>
<dbReference type="InterPro" id="IPR011009">
    <property type="entry name" value="Kinase-like_dom_sf"/>
</dbReference>
<keyword evidence="5" id="KW-0418">Kinase</keyword>
<dbReference type="GO" id="GO:0004842">
    <property type="term" value="F:ubiquitin-protein transferase activity"/>
    <property type="evidence" value="ECO:0007669"/>
    <property type="project" value="InterPro"/>
</dbReference>
<evidence type="ECO:0000256" key="1">
    <source>
        <dbReference type="ARBA" id="ARBA00022527"/>
    </source>
</evidence>
<keyword evidence="1" id="KW-0723">Serine/threonine-protein kinase</keyword>
<dbReference type="InterPro" id="IPR045270">
    <property type="entry name" value="STKc_AGC"/>
</dbReference>
<dbReference type="CDD" id="cd16655">
    <property type="entry name" value="RING-Ubox_WDSUB1-like"/>
    <property type="match status" value="1"/>
</dbReference>
<dbReference type="SMART" id="SM00248">
    <property type="entry name" value="ANK"/>
    <property type="match status" value="9"/>
</dbReference>
<dbReference type="Gene3D" id="1.10.510.10">
    <property type="entry name" value="Transferase(Phosphotransferase) domain 1"/>
    <property type="match status" value="2"/>
</dbReference>
<keyword evidence="9" id="KW-1133">Transmembrane helix</keyword>
<keyword evidence="3" id="KW-0808">Transferase</keyword>
<feature type="domain" description="U-box" evidence="11">
    <location>
        <begin position="769"/>
        <end position="843"/>
    </location>
</feature>
<name>A0A7S4BM57_CHRCT</name>
<dbReference type="CDD" id="cd05123">
    <property type="entry name" value="STKc_AGC"/>
    <property type="match status" value="1"/>
</dbReference>
<dbReference type="SUPFAM" id="SSF48403">
    <property type="entry name" value="Ankyrin repeat"/>
    <property type="match status" value="1"/>
</dbReference>
<evidence type="ECO:0000259" key="10">
    <source>
        <dbReference type="PROSITE" id="PS50011"/>
    </source>
</evidence>
<dbReference type="FunFam" id="3.30.200.20:FF:000042">
    <property type="entry name" value="Aurora kinase A"/>
    <property type="match status" value="1"/>
</dbReference>
<dbReference type="PANTHER" id="PTHR24351">
    <property type="entry name" value="RIBOSOMAL PROTEIN S6 KINASE"/>
    <property type="match status" value="1"/>
</dbReference>
<dbReference type="SUPFAM" id="SSF57850">
    <property type="entry name" value="RING/U-box"/>
    <property type="match status" value="1"/>
</dbReference>
<evidence type="ECO:0000259" key="11">
    <source>
        <dbReference type="PROSITE" id="PS51698"/>
    </source>
</evidence>
<dbReference type="EMBL" id="HBIZ01036081">
    <property type="protein sequence ID" value="CAE0770385.1"/>
    <property type="molecule type" value="Transcribed_RNA"/>
</dbReference>
<dbReference type="SMART" id="SM00504">
    <property type="entry name" value="Ubox"/>
    <property type="match status" value="1"/>
</dbReference>
<dbReference type="Pfam" id="PF04564">
    <property type="entry name" value="U-box"/>
    <property type="match status" value="1"/>
</dbReference>
<dbReference type="InterPro" id="IPR003613">
    <property type="entry name" value="Ubox_domain"/>
</dbReference>
<dbReference type="GO" id="GO:0016567">
    <property type="term" value="P:protein ubiquitination"/>
    <property type="evidence" value="ECO:0007669"/>
    <property type="project" value="InterPro"/>
</dbReference>
<feature type="compositionally biased region" description="Basic residues" evidence="8">
    <location>
        <begin position="741"/>
        <end position="751"/>
    </location>
</feature>
<dbReference type="SMART" id="SM00220">
    <property type="entry name" value="S_TKc"/>
    <property type="match status" value="1"/>
</dbReference>
<evidence type="ECO:0000256" key="7">
    <source>
        <dbReference type="PROSITE-ProRule" id="PRU10141"/>
    </source>
</evidence>
<feature type="domain" description="Protein kinase" evidence="10">
    <location>
        <begin position="37"/>
        <end position="380"/>
    </location>
</feature>
<evidence type="ECO:0000256" key="8">
    <source>
        <dbReference type="SAM" id="MobiDB-lite"/>
    </source>
</evidence>
<evidence type="ECO:0000256" key="6">
    <source>
        <dbReference type="ARBA" id="ARBA00022840"/>
    </source>
</evidence>